<reference evidence="3" key="1">
    <citation type="submission" date="2022-07" db="EMBL/GenBank/DDBJ databases">
        <title>Evaluation of T. orientalis genome assembly methods using nanopore sequencing and analysis of variation between genomes.</title>
        <authorList>
            <person name="Yam J."/>
            <person name="Micallef M.L."/>
            <person name="Liu M."/>
            <person name="Djordjevic S.P."/>
            <person name="Bogema D.R."/>
            <person name="Jenkins C."/>
        </authorList>
    </citation>
    <scope>NUCLEOTIDE SEQUENCE</scope>
    <source>
        <strain evidence="3">Goon Nure</strain>
    </source>
</reference>
<dbReference type="AlphaFoldDB" id="A0A976QWZ3"/>
<sequence length="241" mass="26522">MYYCKIVFLFIYISVSLSTVECVGTHSPDGSGGGRGSGRASGTARQASASSGHLGGGSAPESQDSKGASEDGSGTPAKKPVLESPLDLSALTSTTDNGFFHEYDLDDWKIKWYRSYVGKNFNRLKLGNTNLWPEDLTLQSIFELLVFNKGDKYLITVTTIKPEGYLSTQFVHYQPDTTNPSNSKPEMLDANAFYEKFQQNLDSVFIEPFPAKLPKDPVYQKYKLFKAKSSDPTAGPELEIL</sequence>
<gene>
    <name evidence="3" type="ORF">MACK_002136</name>
</gene>
<feature type="compositionally biased region" description="Gly residues" evidence="1">
    <location>
        <begin position="30"/>
        <end position="39"/>
    </location>
</feature>
<feature type="signal peptide" evidence="2">
    <location>
        <begin position="1"/>
        <end position="22"/>
    </location>
</feature>
<dbReference type="Proteomes" id="UP000244811">
    <property type="component" value="Chromosome 3"/>
</dbReference>
<evidence type="ECO:0000313" key="4">
    <source>
        <dbReference type="Proteomes" id="UP000244811"/>
    </source>
</evidence>
<protein>
    <submittedName>
        <fullName evidence="3">Uncharacterized protein</fullName>
    </submittedName>
</protein>
<accession>A0A976QWZ3</accession>
<organism evidence="3 4">
    <name type="scientific">Theileria orientalis</name>
    <dbReference type="NCBI Taxonomy" id="68886"/>
    <lineage>
        <taxon>Eukaryota</taxon>
        <taxon>Sar</taxon>
        <taxon>Alveolata</taxon>
        <taxon>Apicomplexa</taxon>
        <taxon>Aconoidasida</taxon>
        <taxon>Piroplasmida</taxon>
        <taxon>Theileriidae</taxon>
        <taxon>Theileria</taxon>
    </lineage>
</organism>
<name>A0A976QWZ3_THEOR</name>
<evidence type="ECO:0000313" key="3">
    <source>
        <dbReference type="EMBL" id="UKK01323.2"/>
    </source>
</evidence>
<feature type="compositionally biased region" description="Low complexity" evidence="1">
    <location>
        <begin position="40"/>
        <end position="52"/>
    </location>
</feature>
<evidence type="ECO:0000256" key="2">
    <source>
        <dbReference type="SAM" id="SignalP"/>
    </source>
</evidence>
<feature type="chain" id="PRO_5036780809" evidence="2">
    <location>
        <begin position="23"/>
        <end position="241"/>
    </location>
</feature>
<proteinExistence type="predicted"/>
<keyword evidence="2" id="KW-0732">Signal</keyword>
<feature type="region of interest" description="Disordered" evidence="1">
    <location>
        <begin position="25"/>
        <end position="81"/>
    </location>
</feature>
<evidence type="ECO:0000256" key="1">
    <source>
        <dbReference type="SAM" id="MobiDB-lite"/>
    </source>
</evidence>
<dbReference type="EMBL" id="CP056070">
    <property type="protein sequence ID" value="UKK01323.2"/>
    <property type="molecule type" value="Genomic_DNA"/>
</dbReference>